<proteinExistence type="predicted"/>
<reference evidence="3 4" key="1">
    <citation type="submission" date="2022-06" db="EMBL/GenBank/DDBJ databases">
        <title>Genomic Encyclopedia of Archaeal and Bacterial Type Strains, Phase II (KMG-II): from individual species to whole genera.</title>
        <authorList>
            <person name="Goeker M."/>
        </authorList>
    </citation>
    <scope>NUCLEOTIDE SEQUENCE [LARGE SCALE GENOMIC DNA]</scope>
    <source>
        <strain evidence="3 4">DSM 40477</strain>
    </source>
</reference>
<sequence length="176" mass="18478">MTDSPGADQSPPPSPPSPVDHLPSAPSLSVHEAALPPRPVEVTASFWAWIVGALSPLLLPVALISERDETVRVALESDSTLEGPQVAVAVMLAIAFSAVLAVVVAALCLLFAFKVRAGRNWARITLTVLTVFGVSFTAVDPSWPSLVSTLVAVVATVLMFLPNANAYFRGQRRPGG</sequence>
<dbReference type="Proteomes" id="UP001205311">
    <property type="component" value="Unassembled WGS sequence"/>
</dbReference>
<feature type="region of interest" description="Disordered" evidence="1">
    <location>
        <begin position="1"/>
        <end position="24"/>
    </location>
</feature>
<accession>A0ABT1I1X2</accession>
<dbReference type="EMBL" id="JAMTCP010000047">
    <property type="protein sequence ID" value="MCP2261728.1"/>
    <property type="molecule type" value="Genomic_DNA"/>
</dbReference>
<organism evidence="3 4">
    <name type="scientific">Streptoalloteichus tenebrarius (strain ATCC 17920 / DSM 40477 / JCM 4838 / CBS 697.72 / NBRC 16177 / NCIMB 11028 / NRRL B-12390 / A12253. 1 / ISP 5477)</name>
    <name type="common">Streptomyces tenebrarius</name>
    <dbReference type="NCBI Taxonomy" id="1933"/>
    <lineage>
        <taxon>Bacteria</taxon>
        <taxon>Bacillati</taxon>
        <taxon>Actinomycetota</taxon>
        <taxon>Actinomycetes</taxon>
        <taxon>Pseudonocardiales</taxon>
        <taxon>Pseudonocardiaceae</taxon>
        <taxon>Streptoalloteichus</taxon>
    </lineage>
</organism>
<gene>
    <name evidence="3" type="ORF">LX15_005454</name>
</gene>
<evidence type="ECO:0008006" key="5">
    <source>
        <dbReference type="Google" id="ProtNLM"/>
    </source>
</evidence>
<evidence type="ECO:0000313" key="4">
    <source>
        <dbReference type="Proteomes" id="UP001205311"/>
    </source>
</evidence>
<feature type="transmembrane region" description="Helical" evidence="2">
    <location>
        <begin position="120"/>
        <end position="139"/>
    </location>
</feature>
<evidence type="ECO:0000256" key="2">
    <source>
        <dbReference type="SAM" id="Phobius"/>
    </source>
</evidence>
<evidence type="ECO:0000313" key="3">
    <source>
        <dbReference type="EMBL" id="MCP2261728.1"/>
    </source>
</evidence>
<dbReference type="RefSeq" id="WP_253672816.1">
    <property type="nucleotide sequence ID" value="NZ_JAMTCP010000047.1"/>
</dbReference>
<keyword evidence="4" id="KW-1185">Reference proteome</keyword>
<protein>
    <recommendedName>
        <fullName evidence="5">DUF2127 domain-containing protein</fullName>
    </recommendedName>
</protein>
<name>A0ABT1I1X2_STRSD</name>
<keyword evidence="2" id="KW-0472">Membrane</keyword>
<keyword evidence="2" id="KW-1133">Transmembrane helix</keyword>
<keyword evidence="2" id="KW-0812">Transmembrane</keyword>
<evidence type="ECO:0000256" key="1">
    <source>
        <dbReference type="SAM" id="MobiDB-lite"/>
    </source>
</evidence>
<feature type="transmembrane region" description="Helical" evidence="2">
    <location>
        <begin position="145"/>
        <end position="168"/>
    </location>
</feature>
<comment type="caution">
    <text evidence="3">The sequence shown here is derived from an EMBL/GenBank/DDBJ whole genome shotgun (WGS) entry which is preliminary data.</text>
</comment>
<feature type="transmembrane region" description="Helical" evidence="2">
    <location>
        <begin position="85"/>
        <end position="113"/>
    </location>
</feature>